<reference evidence="6" key="1">
    <citation type="journal article" date="2004" name="Environ. Microbiol.">
        <title>The genome of Desulfotalea psychrophila, a sulfate-reducing bacterium from permanently cold Arctic sediments.</title>
        <authorList>
            <person name="Rabus R."/>
            <person name="Ruepp A."/>
            <person name="Frickey T."/>
            <person name="Rattei T."/>
            <person name="Fartmann B."/>
            <person name="Stark M."/>
            <person name="Bauer M."/>
            <person name="Zibat A."/>
            <person name="Lombardot T."/>
            <person name="Becker I."/>
            <person name="Amann J."/>
            <person name="Gellner K."/>
            <person name="Teeling H."/>
            <person name="Leuschner W.D."/>
            <person name="Gloeckner F.-O."/>
            <person name="Lupas A.N."/>
            <person name="Amann R."/>
            <person name="Klenk H.-P."/>
        </authorList>
    </citation>
    <scope>NUCLEOTIDE SEQUENCE [LARGE SCALE GENOMIC DNA]</scope>
    <source>
        <strain evidence="6">DSM 12343 / LSv54</strain>
    </source>
</reference>
<dbReference type="SUPFAM" id="SSF69593">
    <property type="entry name" value="Glycerol-3-phosphate (1)-acyltransferase"/>
    <property type="match status" value="1"/>
</dbReference>
<dbReference type="eggNOG" id="COG0204">
    <property type="taxonomic scope" value="Bacteria"/>
</dbReference>
<dbReference type="PANTHER" id="PTHR10434">
    <property type="entry name" value="1-ACYL-SN-GLYCEROL-3-PHOSPHATE ACYLTRANSFERASE"/>
    <property type="match status" value="1"/>
</dbReference>
<evidence type="ECO:0000313" key="6">
    <source>
        <dbReference type="Proteomes" id="UP000000602"/>
    </source>
</evidence>
<evidence type="ECO:0000256" key="1">
    <source>
        <dbReference type="ARBA" id="ARBA00005189"/>
    </source>
</evidence>
<evidence type="ECO:0000256" key="2">
    <source>
        <dbReference type="ARBA" id="ARBA00022679"/>
    </source>
</evidence>
<protein>
    <recommendedName>
        <fullName evidence="4">Phospholipid/glycerol acyltransferase domain-containing protein</fullName>
    </recommendedName>
</protein>
<comment type="pathway">
    <text evidence="1">Lipid metabolism.</text>
</comment>
<keyword evidence="6" id="KW-1185">Reference proteome</keyword>
<dbReference type="EMBL" id="CR522870">
    <property type="protein sequence ID" value="CAG36924.1"/>
    <property type="molecule type" value="Genomic_DNA"/>
</dbReference>
<dbReference type="GO" id="GO:0003841">
    <property type="term" value="F:1-acylglycerol-3-phosphate O-acyltransferase activity"/>
    <property type="evidence" value="ECO:0007669"/>
    <property type="project" value="TreeGrafter"/>
</dbReference>
<dbReference type="PANTHER" id="PTHR10434:SF9">
    <property type="entry name" value="PHOSPHOLIPID_GLYCEROL ACYLTRANSFERASE DOMAIN-CONTAINING PROTEIN"/>
    <property type="match status" value="1"/>
</dbReference>
<evidence type="ECO:0000259" key="4">
    <source>
        <dbReference type="SMART" id="SM00563"/>
    </source>
</evidence>
<proteinExistence type="predicted"/>
<keyword evidence="3" id="KW-0012">Acyltransferase</keyword>
<dbReference type="Pfam" id="PF01553">
    <property type="entry name" value="Acyltransferase"/>
    <property type="match status" value="1"/>
</dbReference>
<accession>Q6AL51</accession>
<name>Q6AL51_DESPS</name>
<dbReference type="KEGG" id="dps:DP2195"/>
<feature type="domain" description="Phospholipid/glycerol acyltransferase" evidence="4">
    <location>
        <begin position="28"/>
        <end position="140"/>
    </location>
</feature>
<keyword evidence="2" id="KW-0808">Transferase</keyword>
<sequence>MIQKISHYILRLNGWKIIHTPMPKNKYLIIGAPHTSNWDFPLALLCLSALHLRFWWAAKHSLFHFPLGWFFRKMGGIAVNRRVRNDFLRTIKKEYNKREEFILAIAPEGTRSFTNHWKCGFYQIAIEAEVDIALAFLDYSTKTMGIGKIIQPSGNIEEDFEKIAAFYHDIKGKYPEKQSTIAIRANELKHFKRMQEGQKN</sequence>
<dbReference type="HOGENOM" id="CLU_099447_0_0_7"/>
<evidence type="ECO:0000313" key="5">
    <source>
        <dbReference type="EMBL" id="CAG36924.1"/>
    </source>
</evidence>
<dbReference type="OrthoDB" id="9796839at2"/>
<dbReference type="CDD" id="cd07988">
    <property type="entry name" value="LPLAT_ABO13168-like"/>
    <property type="match status" value="1"/>
</dbReference>
<evidence type="ECO:0000256" key="3">
    <source>
        <dbReference type="ARBA" id="ARBA00023315"/>
    </source>
</evidence>
<dbReference type="GO" id="GO:0006654">
    <property type="term" value="P:phosphatidic acid biosynthetic process"/>
    <property type="evidence" value="ECO:0007669"/>
    <property type="project" value="TreeGrafter"/>
</dbReference>
<dbReference type="SMART" id="SM00563">
    <property type="entry name" value="PlsC"/>
    <property type="match status" value="1"/>
</dbReference>
<dbReference type="InterPro" id="IPR002123">
    <property type="entry name" value="Plipid/glycerol_acylTrfase"/>
</dbReference>
<dbReference type="RefSeq" id="WP_011189436.1">
    <property type="nucleotide sequence ID" value="NC_006138.1"/>
</dbReference>
<organism evidence="5 6">
    <name type="scientific">Desulfotalea psychrophila (strain LSv54 / DSM 12343)</name>
    <dbReference type="NCBI Taxonomy" id="177439"/>
    <lineage>
        <taxon>Bacteria</taxon>
        <taxon>Pseudomonadati</taxon>
        <taxon>Thermodesulfobacteriota</taxon>
        <taxon>Desulfobulbia</taxon>
        <taxon>Desulfobulbales</taxon>
        <taxon>Desulfocapsaceae</taxon>
        <taxon>Desulfotalea</taxon>
    </lineage>
</organism>
<dbReference type="AlphaFoldDB" id="Q6AL51"/>
<gene>
    <name evidence="5" type="ordered locus">DP2195</name>
</gene>
<dbReference type="Proteomes" id="UP000000602">
    <property type="component" value="Chromosome"/>
</dbReference>